<dbReference type="InterPro" id="IPR025058">
    <property type="entry name" value="DUF3995"/>
</dbReference>
<evidence type="ECO:0008006" key="4">
    <source>
        <dbReference type="Google" id="ProtNLM"/>
    </source>
</evidence>
<keyword evidence="3" id="KW-1185">Reference proteome</keyword>
<dbReference type="Proteomes" id="UP000076630">
    <property type="component" value="Unassembled WGS sequence"/>
</dbReference>
<feature type="transmembrane region" description="Helical" evidence="1">
    <location>
        <begin position="74"/>
        <end position="91"/>
    </location>
</feature>
<evidence type="ECO:0000313" key="3">
    <source>
        <dbReference type="Proteomes" id="UP000076630"/>
    </source>
</evidence>
<gene>
    <name evidence="2" type="ORF">AV926_10365</name>
</gene>
<dbReference type="OrthoDB" id="8590912at2"/>
<keyword evidence="1" id="KW-0472">Membrane</keyword>
<feature type="transmembrane region" description="Helical" evidence="1">
    <location>
        <begin position="48"/>
        <end position="68"/>
    </location>
</feature>
<accession>A0A161S5V0</accession>
<dbReference type="EMBL" id="LQNU01000057">
    <property type="protein sequence ID" value="KZE80259.1"/>
    <property type="molecule type" value="Genomic_DNA"/>
</dbReference>
<evidence type="ECO:0000313" key="2">
    <source>
        <dbReference type="EMBL" id="KZE80259.1"/>
    </source>
</evidence>
<comment type="caution">
    <text evidence="2">The sequence shown here is derived from an EMBL/GenBank/DDBJ whole genome shotgun (WGS) entry which is preliminary data.</text>
</comment>
<proteinExistence type="predicted"/>
<organism evidence="2 3">
    <name type="scientific">Myroides marinus</name>
    <dbReference type="NCBI Taxonomy" id="703342"/>
    <lineage>
        <taxon>Bacteria</taxon>
        <taxon>Pseudomonadati</taxon>
        <taxon>Bacteroidota</taxon>
        <taxon>Flavobacteriia</taxon>
        <taxon>Flavobacteriales</taxon>
        <taxon>Flavobacteriaceae</taxon>
        <taxon>Myroides</taxon>
    </lineage>
</organism>
<keyword evidence="1" id="KW-1133">Transmembrane helix</keyword>
<protein>
    <recommendedName>
        <fullName evidence="4">DUF3995 domain-containing protein</fullName>
    </recommendedName>
</protein>
<dbReference type="RefSeq" id="WP_038987951.1">
    <property type="nucleotide sequence ID" value="NZ_JWJO01000072.1"/>
</dbReference>
<evidence type="ECO:0000256" key="1">
    <source>
        <dbReference type="SAM" id="Phobius"/>
    </source>
</evidence>
<keyword evidence="1" id="KW-0812">Transmembrane</keyword>
<dbReference type="Pfam" id="PF13160">
    <property type="entry name" value="DUF3995"/>
    <property type="match status" value="1"/>
</dbReference>
<name>A0A161S5V0_9FLAO</name>
<dbReference type="AlphaFoldDB" id="A0A161S5V0"/>
<feature type="transmembrane region" description="Helical" evidence="1">
    <location>
        <begin position="6"/>
        <end position="27"/>
    </location>
</feature>
<reference evidence="2 3" key="1">
    <citation type="submission" date="2016-01" db="EMBL/GenBank/DDBJ databases">
        <title>Whole genome sequencing of Myroides marinus L41.</title>
        <authorList>
            <person name="Hong K.W."/>
        </authorList>
    </citation>
    <scope>NUCLEOTIDE SEQUENCE [LARGE SCALE GENOMIC DNA]</scope>
    <source>
        <strain evidence="2 3">L41</strain>
    </source>
</reference>
<feature type="transmembrane region" description="Helical" evidence="1">
    <location>
        <begin position="112"/>
        <end position="131"/>
    </location>
</feature>
<sequence length="132" mass="14551">MTLIVFIKIVNALIFSFLSGVHIYWAFGGKWAAESVLPTKNGVKKLNPSPIGTLVVAGGLALFAFISGADLVEYKWGYVILSILFGLRAIGDFRYVGLFKIVKNSVFARKDTAIFIPLCIYLSLSNAFLYFC</sequence>